<evidence type="ECO:0000313" key="2">
    <source>
        <dbReference type="EMBL" id="CAF1281499.1"/>
    </source>
</evidence>
<name>A0A815CDS7_9BILA</name>
<proteinExistence type="predicted"/>
<dbReference type="Proteomes" id="UP000663870">
    <property type="component" value="Unassembled WGS sequence"/>
</dbReference>
<reference evidence="2" key="1">
    <citation type="submission" date="2021-02" db="EMBL/GenBank/DDBJ databases">
        <authorList>
            <person name="Nowell W R."/>
        </authorList>
    </citation>
    <scope>NUCLEOTIDE SEQUENCE</scope>
</reference>
<accession>A0A815CDS7</accession>
<dbReference type="AlphaFoldDB" id="A0A815CDS7"/>
<feature type="region of interest" description="Disordered" evidence="1">
    <location>
        <begin position="21"/>
        <end position="46"/>
    </location>
</feature>
<evidence type="ECO:0000313" key="5">
    <source>
        <dbReference type="Proteomes" id="UP000663870"/>
    </source>
</evidence>
<dbReference type="EMBL" id="CAJNOL010003371">
    <property type="protein sequence ID" value="CAF1560113.1"/>
    <property type="molecule type" value="Genomic_DNA"/>
</dbReference>
<gene>
    <name evidence="3" type="ORF">JXQ802_LOCUS44293</name>
    <name evidence="2" type="ORF">PYM288_LOCUS28906</name>
</gene>
<keyword evidence="5" id="KW-1185">Reference proteome</keyword>
<evidence type="ECO:0000313" key="3">
    <source>
        <dbReference type="EMBL" id="CAF1560113.1"/>
    </source>
</evidence>
<organism evidence="2 4">
    <name type="scientific">Rotaria sordida</name>
    <dbReference type="NCBI Taxonomy" id="392033"/>
    <lineage>
        <taxon>Eukaryota</taxon>
        <taxon>Metazoa</taxon>
        <taxon>Spiralia</taxon>
        <taxon>Gnathifera</taxon>
        <taxon>Rotifera</taxon>
        <taxon>Eurotatoria</taxon>
        <taxon>Bdelloidea</taxon>
        <taxon>Philodinida</taxon>
        <taxon>Philodinidae</taxon>
        <taxon>Rotaria</taxon>
    </lineage>
</organism>
<comment type="caution">
    <text evidence="2">The sequence shown here is derived from an EMBL/GenBank/DDBJ whole genome shotgun (WGS) entry which is preliminary data.</text>
</comment>
<sequence length="374" mass="43538">MLPGWNRLLRRHRHLRHLQVRTPEDDEIDDEEEQEQEGNTDDSQKNIITLDSSLLNTTSSRQDQEISTIASQLFYVYRQEMLEILNLYGLSHESDLWCRKSTNTTGGELEDTAYNQLKQLVVRTREAFFLRLVSFCSDTGNTCNANTAFENFCDGCQKIHNAVAVALYRECYSGQNGLERAPILSLPWLFTTALLQTRQRKLLSIQGLPSVAMETALHDLINKHLLRLEGLTVTFRTSNHRRIEASVDWTVCVFVEILHHCLKSKSFPSWPMILSQFIHKTSSLQQYNAIHECLLVFNNEEQNDLYAAILISMEWTENDDELMHLYFVQLLEICFDLDQSMTDDNNEYLRMSEEIILILQRVAVDETPWPENRR</sequence>
<evidence type="ECO:0000256" key="1">
    <source>
        <dbReference type="SAM" id="MobiDB-lite"/>
    </source>
</evidence>
<feature type="compositionally biased region" description="Acidic residues" evidence="1">
    <location>
        <begin position="24"/>
        <end position="40"/>
    </location>
</feature>
<evidence type="ECO:0000313" key="4">
    <source>
        <dbReference type="Proteomes" id="UP000663854"/>
    </source>
</evidence>
<protein>
    <submittedName>
        <fullName evidence="2">Uncharacterized protein</fullName>
    </submittedName>
</protein>
<dbReference type="EMBL" id="CAJNOH010002227">
    <property type="protein sequence ID" value="CAF1281499.1"/>
    <property type="molecule type" value="Genomic_DNA"/>
</dbReference>
<dbReference type="Proteomes" id="UP000663854">
    <property type="component" value="Unassembled WGS sequence"/>
</dbReference>